<proteinExistence type="predicted"/>
<evidence type="ECO:0000313" key="2">
    <source>
        <dbReference type="Proteomes" id="UP000279275"/>
    </source>
</evidence>
<sequence>MDDQLRSLTAELGGTPPPAFATLPPEAVALLAARVRAARSRQSELLDQAFDQTLSAMPLPLRGVVKKVLFS</sequence>
<organism evidence="1 2">
    <name type="scientific">Nocardia stercoris</name>
    <dbReference type="NCBI Taxonomy" id="2483361"/>
    <lineage>
        <taxon>Bacteria</taxon>
        <taxon>Bacillati</taxon>
        <taxon>Actinomycetota</taxon>
        <taxon>Actinomycetes</taxon>
        <taxon>Mycobacteriales</taxon>
        <taxon>Nocardiaceae</taxon>
        <taxon>Nocardia</taxon>
    </lineage>
</organism>
<dbReference type="AlphaFoldDB" id="A0A3M2L8D9"/>
<dbReference type="EMBL" id="RFFH01000004">
    <property type="protein sequence ID" value="RMI32950.1"/>
    <property type="molecule type" value="Genomic_DNA"/>
</dbReference>
<keyword evidence="2" id="KW-1185">Reference proteome</keyword>
<gene>
    <name evidence="1" type="ORF">EBN03_13670</name>
</gene>
<dbReference type="Proteomes" id="UP000279275">
    <property type="component" value="Unassembled WGS sequence"/>
</dbReference>
<evidence type="ECO:0000313" key="1">
    <source>
        <dbReference type="EMBL" id="RMI32950.1"/>
    </source>
</evidence>
<name>A0A3M2L8D9_9NOCA</name>
<dbReference type="RefSeq" id="WP_122188336.1">
    <property type="nucleotide sequence ID" value="NZ_RFFH01000004.1"/>
</dbReference>
<accession>A0A3M2L8D9</accession>
<comment type="caution">
    <text evidence="1">The sequence shown here is derived from an EMBL/GenBank/DDBJ whole genome shotgun (WGS) entry which is preliminary data.</text>
</comment>
<protein>
    <submittedName>
        <fullName evidence="1">Uncharacterized protein</fullName>
    </submittedName>
</protein>
<dbReference type="OrthoDB" id="4561777at2"/>
<reference evidence="1 2" key="1">
    <citation type="submission" date="2018-10" db="EMBL/GenBank/DDBJ databases">
        <title>Isolation from cow dung.</title>
        <authorList>
            <person name="Ling L."/>
        </authorList>
    </citation>
    <scope>NUCLEOTIDE SEQUENCE [LARGE SCALE GENOMIC DNA]</scope>
    <source>
        <strain evidence="1 2">NEAU-LL90</strain>
    </source>
</reference>